<protein>
    <recommendedName>
        <fullName evidence="2">Reverse transcriptase zinc-binding domain-containing protein</fullName>
    </recommendedName>
</protein>
<feature type="transmembrane region" description="Helical" evidence="1">
    <location>
        <begin position="170"/>
        <end position="192"/>
    </location>
</feature>
<gene>
    <name evidence="3" type="ORF">Ahy_A06g029886</name>
</gene>
<feature type="domain" description="Reverse transcriptase zinc-binding" evidence="2">
    <location>
        <begin position="428"/>
        <end position="512"/>
    </location>
</feature>
<dbReference type="AlphaFoldDB" id="A0A445CUH0"/>
<dbReference type="SUPFAM" id="SSF56524">
    <property type="entry name" value="Oxidoreductase molybdopterin-binding domain"/>
    <property type="match status" value="1"/>
</dbReference>
<dbReference type="Gene3D" id="3.90.420.10">
    <property type="entry name" value="Oxidoreductase, molybdopterin-binding domain"/>
    <property type="match status" value="1"/>
</dbReference>
<keyword evidence="4" id="KW-1185">Reference proteome</keyword>
<dbReference type="Pfam" id="PF13966">
    <property type="entry name" value="zf-RVT"/>
    <property type="match status" value="1"/>
</dbReference>
<dbReference type="InterPro" id="IPR026960">
    <property type="entry name" value="RVT-Znf"/>
</dbReference>
<feature type="transmembrane region" description="Helical" evidence="1">
    <location>
        <begin position="204"/>
        <end position="232"/>
    </location>
</feature>
<reference evidence="3 4" key="1">
    <citation type="submission" date="2019-01" db="EMBL/GenBank/DDBJ databases">
        <title>Sequencing of cultivated peanut Arachis hypogaea provides insights into genome evolution and oil improvement.</title>
        <authorList>
            <person name="Chen X."/>
        </authorList>
    </citation>
    <scope>NUCLEOTIDE SEQUENCE [LARGE SCALE GENOMIC DNA]</scope>
    <source>
        <strain evidence="4">cv. Fuhuasheng</strain>
        <tissue evidence="3">Leaves</tissue>
    </source>
</reference>
<dbReference type="InterPro" id="IPR036374">
    <property type="entry name" value="OxRdtase_Mopterin-bd_sf"/>
</dbReference>
<dbReference type="InterPro" id="IPR008335">
    <property type="entry name" value="Mopterin_OxRdtase_euk"/>
</dbReference>
<evidence type="ECO:0000313" key="3">
    <source>
        <dbReference type="EMBL" id="RYR54577.1"/>
    </source>
</evidence>
<keyword evidence="1" id="KW-1133">Transmembrane helix</keyword>
<dbReference type="Proteomes" id="UP000289738">
    <property type="component" value="Chromosome A06"/>
</dbReference>
<comment type="caution">
    <text evidence="3">The sequence shown here is derived from an EMBL/GenBank/DDBJ whole genome shotgun (WGS) entry which is preliminary data.</text>
</comment>
<keyword evidence="1" id="KW-0472">Membrane</keyword>
<proteinExistence type="predicted"/>
<accession>A0A445CUH0</accession>
<evidence type="ECO:0000313" key="4">
    <source>
        <dbReference type="Proteomes" id="UP000289738"/>
    </source>
</evidence>
<dbReference type="PRINTS" id="PR00407">
    <property type="entry name" value="EUMOPTERIN"/>
</dbReference>
<evidence type="ECO:0000256" key="1">
    <source>
        <dbReference type="SAM" id="Phobius"/>
    </source>
</evidence>
<sequence length="540" mass="62602">MDLDFILGRSNTTKCNVTERDSTLSESLITSIWPKTTNSLKASLQFHSFFLFPLSFFQSLLIPPLDNLKLTPYPHNSKEREKKCLDSALLQIILKSLLVTLEPFNVEPPSSGLTCSYVTPSNFFYKRNHGPIPIVEDIEKHPALHGCLFFARFVVVFVFCPFRTHAFSHFLHFRTCAGFSLVPHVYVFFVLFTRVRVFRSFRMGFVVCMFFASFALVLHVCAYFSLVSYIVFHVVHKTRSGPKTWTGPDDFGANLARLRYGPVGPEVSIDGPGYLSNRVQAKPRVTRPWPVGPGRVRVTTNPASPGPMCTPSFVCFARVRVSHSFRTCAFFARFARVSHHVCVFFARFAHYQFWKEITKLWPKFNNGTIQYTLKVWCGNGPIEKECDIEKLTNNLPQDKVDKILKINPHRAKNKDDRRGWRHSQGGDFSINATYKALSNWPKWKKSTWTNIWSWKVPQRTKVFLWTAMHRRIMTNQRKVRIFGGNEICQFCNRDTEDVLHVLKNCPKASTIWCKLINTKFIPQFFQLNWEQRIETNLKKQ</sequence>
<dbReference type="EMBL" id="SDMP01000006">
    <property type="protein sequence ID" value="RYR54577.1"/>
    <property type="molecule type" value="Genomic_DNA"/>
</dbReference>
<keyword evidence="1" id="KW-0812">Transmembrane</keyword>
<dbReference type="GO" id="GO:0016491">
    <property type="term" value="F:oxidoreductase activity"/>
    <property type="evidence" value="ECO:0007669"/>
    <property type="project" value="InterPro"/>
</dbReference>
<evidence type="ECO:0000259" key="2">
    <source>
        <dbReference type="Pfam" id="PF13966"/>
    </source>
</evidence>
<name>A0A445CUH0_ARAHY</name>
<organism evidence="3 4">
    <name type="scientific">Arachis hypogaea</name>
    <name type="common">Peanut</name>
    <dbReference type="NCBI Taxonomy" id="3818"/>
    <lineage>
        <taxon>Eukaryota</taxon>
        <taxon>Viridiplantae</taxon>
        <taxon>Streptophyta</taxon>
        <taxon>Embryophyta</taxon>
        <taxon>Tracheophyta</taxon>
        <taxon>Spermatophyta</taxon>
        <taxon>Magnoliopsida</taxon>
        <taxon>eudicotyledons</taxon>
        <taxon>Gunneridae</taxon>
        <taxon>Pentapetalae</taxon>
        <taxon>rosids</taxon>
        <taxon>fabids</taxon>
        <taxon>Fabales</taxon>
        <taxon>Fabaceae</taxon>
        <taxon>Papilionoideae</taxon>
        <taxon>50 kb inversion clade</taxon>
        <taxon>dalbergioids sensu lato</taxon>
        <taxon>Dalbergieae</taxon>
        <taxon>Pterocarpus clade</taxon>
        <taxon>Arachis</taxon>
    </lineage>
</organism>